<dbReference type="InterPro" id="IPR023091">
    <property type="entry name" value="MetalPrtase_cat_dom_sf_prd"/>
</dbReference>
<comment type="function">
    <text evidence="9">Single strand-specific metallo-endoribonuclease involved in late-stage 70S ribosome quality control and in maturation of the 3' terminus of the 16S rRNA.</text>
</comment>
<evidence type="ECO:0000256" key="9">
    <source>
        <dbReference type="HAMAP-Rule" id="MF_00009"/>
    </source>
</evidence>
<dbReference type="InterPro" id="IPR020549">
    <property type="entry name" value="YbeY_CS"/>
</dbReference>
<dbReference type="SUPFAM" id="SSF55486">
    <property type="entry name" value="Metalloproteases ('zincins'), catalytic domain"/>
    <property type="match status" value="1"/>
</dbReference>
<dbReference type="NCBIfam" id="TIGR00043">
    <property type="entry name" value="rRNA maturation RNase YbeY"/>
    <property type="match status" value="1"/>
</dbReference>
<dbReference type="AlphaFoldDB" id="A0A6L5YQ49"/>
<keyword evidence="2 9" id="KW-0690">Ribosome biogenesis</keyword>
<accession>A0A6L5YQ49</accession>
<proteinExistence type="inferred from homology"/>
<keyword evidence="9" id="KW-0963">Cytoplasm</keyword>
<dbReference type="HAMAP" id="MF_00009">
    <property type="entry name" value="Endoribonucl_YbeY"/>
    <property type="match status" value="1"/>
</dbReference>
<keyword evidence="8 9" id="KW-0862">Zinc</keyword>
<reference evidence="10 11" key="1">
    <citation type="submission" date="2019-08" db="EMBL/GenBank/DDBJ databases">
        <title>In-depth cultivation of the pig gut microbiome towards novel bacterial diversity and tailored functional studies.</title>
        <authorList>
            <person name="Wylensek D."/>
            <person name="Hitch T.C.A."/>
            <person name="Clavel T."/>
        </authorList>
    </citation>
    <scope>NUCLEOTIDE SEQUENCE [LARGE SCALE GENOMIC DNA]</scope>
    <source>
        <strain evidence="10 11">MUC/MUC-530-WT-4D</strain>
    </source>
</reference>
<dbReference type="PANTHER" id="PTHR46986">
    <property type="entry name" value="ENDORIBONUCLEASE YBEY, CHLOROPLASTIC"/>
    <property type="match status" value="1"/>
</dbReference>
<sequence length="166" mass="19068">MSFYLEEECPVPFSFDYQALAEKVVGFALEHEAFPYEAEVNLTLTDNPGIHTINKEYRDIDRPTDVLSFPMLSYTTPGDFSFLEEENDDDFNPDTGEAILGDIIISVDKVKEQAKSYGHSEEREFAFLIVHSMLHLFGYDHMEPDEAAVMEAKQRQILEEMNITRS</sequence>
<evidence type="ECO:0000313" key="11">
    <source>
        <dbReference type="Proteomes" id="UP000474024"/>
    </source>
</evidence>
<dbReference type="GO" id="GO:0004521">
    <property type="term" value="F:RNA endonuclease activity"/>
    <property type="evidence" value="ECO:0007669"/>
    <property type="project" value="UniProtKB-UniRule"/>
</dbReference>
<dbReference type="InterPro" id="IPR002036">
    <property type="entry name" value="YbeY"/>
</dbReference>
<feature type="binding site" evidence="9">
    <location>
        <position position="131"/>
    </location>
    <ligand>
        <name>Zn(2+)</name>
        <dbReference type="ChEBI" id="CHEBI:29105"/>
        <note>catalytic</note>
    </ligand>
</feature>
<comment type="subcellular location">
    <subcellularLocation>
        <location evidence="9">Cytoplasm</location>
    </subcellularLocation>
</comment>
<keyword evidence="7 9" id="KW-0378">Hydrolase</keyword>
<feature type="binding site" evidence="9">
    <location>
        <position position="135"/>
    </location>
    <ligand>
        <name>Zn(2+)</name>
        <dbReference type="ChEBI" id="CHEBI:29105"/>
        <note>catalytic</note>
    </ligand>
</feature>
<evidence type="ECO:0000256" key="7">
    <source>
        <dbReference type="ARBA" id="ARBA00022801"/>
    </source>
</evidence>
<comment type="cofactor">
    <cofactor evidence="9">
        <name>Zn(2+)</name>
        <dbReference type="ChEBI" id="CHEBI:29105"/>
    </cofactor>
    <text evidence="9">Binds 1 zinc ion.</text>
</comment>
<dbReference type="PROSITE" id="PS01306">
    <property type="entry name" value="UPF0054"/>
    <property type="match status" value="1"/>
</dbReference>
<evidence type="ECO:0000313" key="10">
    <source>
        <dbReference type="EMBL" id="MST73976.1"/>
    </source>
</evidence>
<dbReference type="GO" id="GO:0008270">
    <property type="term" value="F:zinc ion binding"/>
    <property type="evidence" value="ECO:0007669"/>
    <property type="project" value="UniProtKB-UniRule"/>
</dbReference>
<evidence type="ECO:0000256" key="2">
    <source>
        <dbReference type="ARBA" id="ARBA00022517"/>
    </source>
</evidence>
<organism evidence="10 11">
    <name type="scientific">Roseburia porci</name>
    <dbReference type="NCBI Taxonomy" id="2605790"/>
    <lineage>
        <taxon>Bacteria</taxon>
        <taxon>Bacillati</taxon>
        <taxon>Bacillota</taxon>
        <taxon>Clostridia</taxon>
        <taxon>Lachnospirales</taxon>
        <taxon>Lachnospiraceae</taxon>
        <taxon>Roseburia</taxon>
    </lineage>
</organism>
<keyword evidence="11" id="KW-1185">Reference proteome</keyword>
<keyword evidence="4 9" id="KW-0540">Nuclease</keyword>
<evidence type="ECO:0000256" key="4">
    <source>
        <dbReference type="ARBA" id="ARBA00022722"/>
    </source>
</evidence>
<evidence type="ECO:0000256" key="5">
    <source>
        <dbReference type="ARBA" id="ARBA00022723"/>
    </source>
</evidence>
<keyword evidence="6 9" id="KW-0255">Endonuclease</keyword>
<comment type="similarity">
    <text evidence="1 9">Belongs to the endoribonuclease YbeY family.</text>
</comment>
<keyword evidence="3 9" id="KW-0698">rRNA processing</keyword>
<name>A0A6L5YQ49_9FIRM</name>
<feature type="binding site" evidence="9">
    <location>
        <position position="141"/>
    </location>
    <ligand>
        <name>Zn(2+)</name>
        <dbReference type="ChEBI" id="CHEBI:29105"/>
        <note>catalytic</note>
    </ligand>
</feature>
<dbReference type="Gene3D" id="3.40.390.30">
    <property type="entry name" value="Metalloproteases ('zincins'), catalytic domain"/>
    <property type="match status" value="1"/>
</dbReference>
<dbReference type="PANTHER" id="PTHR46986:SF1">
    <property type="entry name" value="ENDORIBONUCLEASE YBEY, CHLOROPLASTIC"/>
    <property type="match status" value="1"/>
</dbReference>
<evidence type="ECO:0000256" key="8">
    <source>
        <dbReference type="ARBA" id="ARBA00022833"/>
    </source>
</evidence>
<evidence type="ECO:0000256" key="1">
    <source>
        <dbReference type="ARBA" id="ARBA00010875"/>
    </source>
</evidence>
<evidence type="ECO:0000256" key="3">
    <source>
        <dbReference type="ARBA" id="ARBA00022552"/>
    </source>
</evidence>
<dbReference type="GO" id="GO:0006364">
    <property type="term" value="P:rRNA processing"/>
    <property type="evidence" value="ECO:0007669"/>
    <property type="project" value="UniProtKB-UniRule"/>
</dbReference>
<dbReference type="Proteomes" id="UP000474024">
    <property type="component" value="Unassembled WGS sequence"/>
</dbReference>
<evidence type="ECO:0000256" key="6">
    <source>
        <dbReference type="ARBA" id="ARBA00022759"/>
    </source>
</evidence>
<dbReference type="GO" id="GO:0005737">
    <property type="term" value="C:cytoplasm"/>
    <property type="evidence" value="ECO:0007669"/>
    <property type="project" value="UniProtKB-SubCell"/>
</dbReference>
<dbReference type="Pfam" id="PF02130">
    <property type="entry name" value="YbeY"/>
    <property type="match status" value="1"/>
</dbReference>
<protein>
    <recommendedName>
        <fullName evidence="9">Endoribonuclease YbeY</fullName>
        <ecNumber evidence="9">3.1.-.-</ecNumber>
    </recommendedName>
</protein>
<dbReference type="RefSeq" id="WP_154428664.1">
    <property type="nucleotide sequence ID" value="NZ_VUNI01000003.1"/>
</dbReference>
<gene>
    <name evidence="9 10" type="primary">ybeY</name>
    <name evidence="10" type="ORF">FYJ75_02850</name>
</gene>
<dbReference type="EMBL" id="VUNI01000003">
    <property type="protein sequence ID" value="MST73976.1"/>
    <property type="molecule type" value="Genomic_DNA"/>
</dbReference>
<dbReference type="EC" id="3.1.-.-" evidence="9"/>
<dbReference type="GO" id="GO:0004222">
    <property type="term" value="F:metalloendopeptidase activity"/>
    <property type="evidence" value="ECO:0007669"/>
    <property type="project" value="InterPro"/>
</dbReference>
<comment type="caution">
    <text evidence="10">The sequence shown here is derived from an EMBL/GenBank/DDBJ whole genome shotgun (WGS) entry which is preliminary data.</text>
</comment>
<keyword evidence="5 9" id="KW-0479">Metal-binding</keyword>